<dbReference type="Proteomes" id="UP001163156">
    <property type="component" value="Chromosome"/>
</dbReference>
<feature type="domain" description="Right handed beta helix" evidence="2">
    <location>
        <begin position="142"/>
        <end position="289"/>
    </location>
</feature>
<keyword evidence="1" id="KW-0677">Repeat</keyword>
<dbReference type="RefSeq" id="WP_264808473.1">
    <property type="nucleotide sequence ID" value="NZ_CP110226.1"/>
</dbReference>
<dbReference type="InterPro" id="IPR006626">
    <property type="entry name" value="PbH1"/>
</dbReference>
<dbReference type="SUPFAM" id="SSF51126">
    <property type="entry name" value="Pectin lyase-like"/>
    <property type="match status" value="2"/>
</dbReference>
<dbReference type="EMBL" id="CP110226">
    <property type="protein sequence ID" value="UZD22008.1"/>
    <property type="molecule type" value="Genomic_DNA"/>
</dbReference>
<keyword evidence="4" id="KW-1185">Reference proteome</keyword>
<feature type="domain" description="Right handed beta helix" evidence="2">
    <location>
        <begin position="430"/>
        <end position="572"/>
    </location>
</feature>
<gene>
    <name evidence="3" type="ORF">OM944_15185</name>
</gene>
<dbReference type="InterPro" id="IPR039448">
    <property type="entry name" value="Beta_helix"/>
</dbReference>
<dbReference type="Gene3D" id="2.160.20.10">
    <property type="entry name" value="Single-stranded right-handed beta-helix, Pectin lyase-like"/>
    <property type="match status" value="2"/>
</dbReference>
<dbReference type="InterPro" id="IPR012334">
    <property type="entry name" value="Pectin_lyas_fold"/>
</dbReference>
<proteinExistence type="predicted"/>
<evidence type="ECO:0000259" key="2">
    <source>
        <dbReference type="Pfam" id="PF13229"/>
    </source>
</evidence>
<dbReference type="InterPro" id="IPR051550">
    <property type="entry name" value="SCF-Subunits/Alg-Epimerases"/>
</dbReference>
<dbReference type="InterPro" id="IPR011050">
    <property type="entry name" value="Pectin_lyase_fold/virulence"/>
</dbReference>
<sequence length="578" mass="63413">MGNHFRLKAFSYMIRNIQFFFLMLLALPLAGFCQSDSLKPGKKINVLDKGVLAASENDQTDAIQGVIDQAREGDTVFLPKGTYLVRTILLKSGVNIQSEGTIKHHESAKDGQYSIEKQNSPNPLILGQEVRNISISLKGESKNEGIYLLKSHQIRIYDSELTGDSTKLRAYPGIMTFQCSGVEIANSKIHHFGMPRAETHSYQPGTGVRILSSNTVSIHDSEVYQNGENGVFIHGSRKVEVLNNVIHHNGMSGIQVAFGDSGKEKDYYFSHNVLDENASDAIDINNRSKEKAKDIACLITENITCGNGFVKGESTPDGSGIATLINVSNVLIYKNEAYRNNRPAIYVESCGVILGKGNWADNQVEITLDLDELVLEENRFSSINLIANTKAQKIHLKSNELGSLSLPNGIQVEEFIVENNSFSHGNFNLNLEGKVELIGNKIENSSKNPTILITKADNARIENNEILSQNSSAVILRKTAKNVQIIGNQIKSFNTAIFDDNSKELVVKNNKVTSIAGGKENQAFRSHYPDNLILEGNEYRGIANTETVLFVGKGKASVSNEKMVTGTANYGVVDISGN</sequence>
<dbReference type="PANTHER" id="PTHR22990:SF15">
    <property type="entry name" value="F-BOX ONLY PROTEIN 10"/>
    <property type="match status" value="1"/>
</dbReference>
<dbReference type="PANTHER" id="PTHR22990">
    <property type="entry name" value="F-BOX ONLY PROTEIN"/>
    <property type="match status" value="1"/>
</dbReference>
<evidence type="ECO:0000313" key="3">
    <source>
        <dbReference type="EMBL" id="UZD22008.1"/>
    </source>
</evidence>
<accession>A0ABY6MEH2</accession>
<protein>
    <submittedName>
        <fullName evidence="3">Right-handed parallel beta-helix repeat-containing protein</fullName>
    </submittedName>
</protein>
<reference evidence="3" key="1">
    <citation type="submission" date="2022-10" db="EMBL/GenBank/DDBJ databases">
        <title>Algoriphagus sp. a novel bacteria isolate from halophytes salicornia europaea.</title>
        <authorList>
            <person name="Peng Y."/>
            <person name="Jiang L."/>
            <person name="Lee J."/>
        </authorList>
    </citation>
    <scope>NUCLEOTIDE SEQUENCE</scope>
    <source>
        <strain evidence="3">TR-M5</strain>
    </source>
</reference>
<dbReference type="Pfam" id="PF13229">
    <property type="entry name" value="Beta_helix"/>
    <property type="match status" value="2"/>
</dbReference>
<name>A0ABY6MEH2_9BACT</name>
<dbReference type="SMART" id="SM00710">
    <property type="entry name" value="PbH1"/>
    <property type="match status" value="9"/>
</dbReference>
<evidence type="ECO:0000313" key="4">
    <source>
        <dbReference type="Proteomes" id="UP001163156"/>
    </source>
</evidence>
<evidence type="ECO:0000256" key="1">
    <source>
        <dbReference type="ARBA" id="ARBA00022737"/>
    </source>
</evidence>
<organism evidence="3 4">
    <name type="scientific">Algoriphagus halophytocola</name>
    <dbReference type="NCBI Taxonomy" id="2991499"/>
    <lineage>
        <taxon>Bacteria</taxon>
        <taxon>Pseudomonadati</taxon>
        <taxon>Bacteroidota</taxon>
        <taxon>Cytophagia</taxon>
        <taxon>Cytophagales</taxon>
        <taxon>Cyclobacteriaceae</taxon>
        <taxon>Algoriphagus</taxon>
    </lineage>
</organism>